<evidence type="ECO:0000256" key="3">
    <source>
        <dbReference type="ARBA" id="ARBA00022679"/>
    </source>
</evidence>
<dbReference type="AlphaFoldDB" id="A0AAE4CWT5"/>
<reference evidence="12 13" key="1">
    <citation type="submission" date="2023-07" db="EMBL/GenBank/DDBJ databases">
        <title>Sequencing the genomes of 1000 actinobacteria strains.</title>
        <authorList>
            <person name="Klenk H.-P."/>
        </authorList>
    </citation>
    <scope>NUCLEOTIDE SEQUENCE [LARGE SCALE GENOMIC DNA]</scope>
    <source>
        <strain evidence="12 13">DSM 44711</strain>
    </source>
</reference>
<keyword evidence="9" id="KW-0472">Membrane</keyword>
<dbReference type="InterPro" id="IPR000719">
    <property type="entry name" value="Prot_kinase_dom"/>
</dbReference>
<dbReference type="Gene3D" id="1.10.510.10">
    <property type="entry name" value="Transferase(Phosphotransferase) domain 1"/>
    <property type="match status" value="1"/>
</dbReference>
<dbReference type="GO" id="GO:0005524">
    <property type="term" value="F:ATP binding"/>
    <property type="evidence" value="ECO:0007669"/>
    <property type="project" value="UniProtKB-UniRule"/>
</dbReference>
<dbReference type="InterPro" id="IPR008965">
    <property type="entry name" value="CBM2/CBM3_carb-bd_dom_sf"/>
</dbReference>
<accession>A0AAE4CWT5</accession>
<dbReference type="PANTHER" id="PTHR43289">
    <property type="entry name" value="MITOGEN-ACTIVATED PROTEIN KINASE KINASE KINASE 20-RELATED"/>
    <property type="match status" value="1"/>
</dbReference>
<dbReference type="PROSITE" id="PS00107">
    <property type="entry name" value="PROTEIN_KINASE_ATP"/>
    <property type="match status" value="1"/>
</dbReference>
<feature type="compositionally biased region" description="Pro residues" evidence="8">
    <location>
        <begin position="509"/>
        <end position="519"/>
    </location>
</feature>
<evidence type="ECO:0000313" key="13">
    <source>
        <dbReference type="Proteomes" id="UP001183629"/>
    </source>
</evidence>
<sequence>MRCIGDRYRLDAQIGRGGMAVVWRGHDLVLRRTVAVKVWSPASDPEPASARRMRDEAAAAARLSHPRVARIFDYGEDEAWGHTTPYLVLEFIEGETLADRLRRGPLPWAQAARVCAEIAEGLAAAHAAGLVHRDIKPANVMLSAEGAKIIDFGVASPAGRETLDPTGRVWGTLAFLAPEQVHGGPALPSGDVYALAVTLGECLSGRRAAPTSRQRTGPSPAPPHARGLPASVASLHRRCVAADPRARPTASDVAHELRAAVAEHACPAGRTPAARPRRIAGVLAGSAAVVTAAIVAAQIGGTAPDRVRAADDAPAGPACSARYETRRGTDGTFAATLTVTNTGRLALTGWALTFAVPRGHTLTEVRPATAWSQDQRTVRIVAQDRLPVGTAITVRVGGRFDPAVSGLPTGFTIDRTPCGGVRVEVRSREAGVVAPPTRATEDNAVPDPSSVPVGGPLSPSPSAAAPPSSPPPSSPPSSEPEPAESAPATTAPVPSATAPVPSATAPVPSAAPAPPPATQPAPAGSASA</sequence>
<dbReference type="PANTHER" id="PTHR43289:SF6">
    <property type="entry name" value="SERINE_THREONINE-PROTEIN KINASE NEKL-3"/>
    <property type="match status" value="1"/>
</dbReference>
<feature type="transmembrane region" description="Helical" evidence="9">
    <location>
        <begin position="279"/>
        <end position="299"/>
    </location>
</feature>
<dbReference type="GO" id="GO:0030247">
    <property type="term" value="F:polysaccharide binding"/>
    <property type="evidence" value="ECO:0007669"/>
    <property type="project" value="UniProtKB-UniRule"/>
</dbReference>
<evidence type="ECO:0000256" key="7">
    <source>
        <dbReference type="PROSITE-ProRule" id="PRU10141"/>
    </source>
</evidence>
<feature type="compositionally biased region" description="Pro residues" evidence="8">
    <location>
        <begin position="467"/>
        <end position="479"/>
    </location>
</feature>
<evidence type="ECO:0000256" key="6">
    <source>
        <dbReference type="ARBA" id="ARBA00022840"/>
    </source>
</evidence>
<dbReference type="PROSITE" id="PS51173">
    <property type="entry name" value="CBM2"/>
    <property type="match status" value="1"/>
</dbReference>
<dbReference type="SUPFAM" id="SSF56112">
    <property type="entry name" value="Protein kinase-like (PK-like)"/>
    <property type="match status" value="1"/>
</dbReference>
<dbReference type="Proteomes" id="UP001183629">
    <property type="component" value="Unassembled WGS sequence"/>
</dbReference>
<organism evidence="12 13">
    <name type="scientific">Catenuloplanes niger</name>
    <dbReference type="NCBI Taxonomy" id="587534"/>
    <lineage>
        <taxon>Bacteria</taxon>
        <taxon>Bacillati</taxon>
        <taxon>Actinomycetota</taxon>
        <taxon>Actinomycetes</taxon>
        <taxon>Micromonosporales</taxon>
        <taxon>Micromonosporaceae</taxon>
        <taxon>Catenuloplanes</taxon>
    </lineage>
</organism>
<dbReference type="PROSITE" id="PS00108">
    <property type="entry name" value="PROTEIN_KINASE_ST"/>
    <property type="match status" value="1"/>
</dbReference>
<feature type="compositionally biased region" description="Low complexity" evidence="8">
    <location>
        <begin position="483"/>
        <end position="508"/>
    </location>
</feature>
<dbReference type="GO" id="GO:0005975">
    <property type="term" value="P:carbohydrate metabolic process"/>
    <property type="evidence" value="ECO:0007669"/>
    <property type="project" value="InterPro"/>
</dbReference>
<dbReference type="EMBL" id="JAVDYC010000001">
    <property type="protein sequence ID" value="MDR7327535.1"/>
    <property type="molecule type" value="Genomic_DNA"/>
</dbReference>
<feature type="region of interest" description="Disordered" evidence="8">
    <location>
        <begin position="206"/>
        <end position="228"/>
    </location>
</feature>
<dbReference type="PROSITE" id="PS50011">
    <property type="entry name" value="PROTEIN_KINASE_DOM"/>
    <property type="match status" value="1"/>
</dbReference>
<dbReference type="EC" id="2.7.11.1" evidence="1"/>
<keyword evidence="5 12" id="KW-0418">Kinase</keyword>
<feature type="compositionally biased region" description="Low complexity" evidence="8">
    <location>
        <begin position="445"/>
        <end position="466"/>
    </location>
</feature>
<dbReference type="InterPro" id="IPR008271">
    <property type="entry name" value="Ser/Thr_kinase_AS"/>
</dbReference>
<dbReference type="InterPro" id="IPR011009">
    <property type="entry name" value="Kinase-like_dom_sf"/>
</dbReference>
<keyword evidence="3 12" id="KW-0808">Transferase</keyword>
<dbReference type="RefSeq" id="WP_310424922.1">
    <property type="nucleotide sequence ID" value="NZ_JAVDYC010000001.1"/>
</dbReference>
<dbReference type="InterPro" id="IPR012291">
    <property type="entry name" value="CBM2_carb-bd_dom_sf"/>
</dbReference>
<dbReference type="SMART" id="SM00220">
    <property type="entry name" value="S_TKc"/>
    <property type="match status" value="1"/>
</dbReference>
<dbReference type="SUPFAM" id="SSF49384">
    <property type="entry name" value="Carbohydrate-binding domain"/>
    <property type="match status" value="1"/>
</dbReference>
<protein>
    <recommendedName>
        <fullName evidence="1">non-specific serine/threonine protein kinase</fullName>
        <ecNumber evidence="1">2.7.11.1</ecNumber>
    </recommendedName>
</protein>
<keyword evidence="2" id="KW-0723">Serine/threonine-protein kinase</keyword>
<comment type="caution">
    <text evidence="12">The sequence shown here is derived from an EMBL/GenBank/DDBJ whole genome shotgun (WGS) entry which is preliminary data.</text>
</comment>
<keyword evidence="9" id="KW-0812">Transmembrane</keyword>
<dbReference type="Pfam" id="PF00069">
    <property type="entry name" value="Pkinase"/>
    <property type="match status" value="1"/>
</dbReference>
<evidence type="ECO:0000256" key="8">
    <source>
        <dbReference type="SAM" id="MobiDB-lite"/>
    </source>
</evidence>
<feature type="domain" description="Protein kinase" evidence="10">
    <location>
        <begin position="8"/>
        <end position="258"/>
    </location>
</feature>
<feature type="domain" description="CBM2" evidence="11">
    <location>
        <begin position="312"/>
        <end position="421"/>
    </location>
</feature>
<evidence type="ECO:0000313" key="12">
    <source>
        <dbReference type="EMBL" id="MDR7327535.1"/>
    </source>
</evidence>
<dbReference type="InterPro" id="IPR017441">
    <property type="entry name" value="Protein_kinase_ATP_BS"/>
</dbReference>
<evidence type="ECO:0000256" key="9">
    <source>
        <dbReference type="SAM" id="Phobius"/>
    </source>
</evidence>
<keyword evidence="6 7" id="KW-0067">ATP-binding</keyword>
<keyword evidence="9" id="KW-1133">Transmembrane helix</keyword>
<dbReference type="Gene3D" id="2.60.40.290">
    <property type="match status" value="1"/>
</dbReference>
<gene>
    <name evidence="12" type="ORF">J2S44_007785</name>
</gene>
<evidence type="ECO:0000256" key="5">
    <source>
        <dbReference type="ARBA" id="ARBA00022777"/>
    </source>
</evidence>
<feature type="region of interest" description="Disordered" evidence="8">
    <location>
        <begin position="429"/>
        <end position="528"/>
    </location>
</feature>
<dbReference type="CDD" id="cd14014">
    <property type="entry name" value="STKc_PknB_like"/>
    <property type="match status" value="1"/>
</dbReference>
<name>A0AAE4CWT5_9ACTN</name>
<feature type="binding site" evidence="7">
    <location>
        <position position="37"/>
    </location>
    <ligand>
        <name>ATP</name>
        <dbReference type="ChEBI" id="CHEBI:30616"/>
    </ligand>
</feature>
<keyword evidence="4 7" id="KW-0547">Nucleotide-binding</keyword>
<dbReference type="GO" id="GO:0004674">
    <property type="term" value="F:protein serine/threonine kinase activity"/>
    <property type="evidence" value="ECO:0007669"/>
    <property type="project" value="UniProtKB-KW"/>
</dbReference>
<evidence type="ECO:0000256" key="2">
    <source>
        <dbReference type="ARBA" id="ARBA00022527"/>
    </source>
</evidence>
<dbReference type="GO" id="GO:0004553">
    <property type="term" value="F:hydrolase activity, hydrolyzing O-glycosyl compounds"/>
    <property type="evidence" value="ECO:0007669"/>
    <property type="project" value="InterPro"/>
</dbReference>
<keyword evidence="13" id="KW-1185">Reference proteome</keyword>
<proteinExistence type="predicted"/>
<dbReference type="Gene3D" id="3.30.200.20">
    <property type="entry name" value="Phosphorylase Kinase, domain 1"/>
    <property type="match status" value="1"/>
</dbReference>
<dbReference type="InterPro" id="IPR001919">
    <property type="entry name" value="CBD2"/>
</dbReference>
<evidence type="ECO:0000256" key="1">
    <source>
        <dbReference type="ARBA" id="ARBA00012513"/>
    </source>
</evidence>
<evidence type="ECO:0000259" key="11">
    <source>
        <dbReference type="PROSITE" id="PS51173"/>
    </source>
</evidence>
<evidence type="ECO:0000256" key="4">
    <source>
        <dbReference type="ARBA" id="ARBA00022741"/>
    </source>
</evidence>
<evidence type="ECO:0000259" key="10">
    <source>
        <dbReference type="PROSITE" id="PS50011"/>
    </source>
</evidence>
<dbReference type="Pfam" id="PF00553">
    <property type="entry name" value="CBM_2"/>
    <property type="match status" value="1"/>
</dbReference>